<dbReference type="GO" id="GO:0003723">
    <property type="term" value="F:RNA binding"/>
    <property type="evidence" value="ECO:0007669"/>
    <property type="project" value="InterPro"/>
</dbReference>
<dbReference type="InterPro" id="IPR049912">
    <property type="entry name" value="CRESS_DNA_REP"/>
</dbReference>
<evidence type="ECO:0000313" key="21">
    <source>
        <dbReference type="EMBL" id="UPW41363.1"/>
    </source>
</evidence>
<dbReference type="GO" id="GO:0042025">
    <property type="term" value="C:host cell nucleus"/>
    <property type="evidence" value="ECO:0007669"/>
    <property type="project" value="UniProtKB-SubCell"/>
</dbReference>
<evidence type="ECO:0000256" key="4">
    <source>
        <dbReference type="ARBA" id="ARBA00014531"/>
    </source>
</evidence>
<keyword evidence="16" id="KW-0511">Multifunctional enzyme</keyword>
<dbReference type="InterPro" id="IPR000605">
    <property type="entry name" value="Helicase_SF3_ssDNA/RNA_vir"/>
</dbReference>
<dbReference type="Pfam" id="PF02407">
    <property type="entry name" value="Viral_Rep"/>
    <property type="match status" value="1"/>
</dbReference>
<keyword evidence="6" id="KW-0808">Transferase</keyword>
<dbReference type="PROSITE" id="PS52020">
    <property type="entry name" value="CRESS_DNA_REP"/>
    <property type="match status" value="1"/>
</dbReference>
<dbReference type="GO" id="GO:0000166">
    <property type="term" value="F:nucleotide binding"/>
    <property type="evidence" value="ECO:0007669"/>
    <property type="project" value="UniProtKB-KW"/>
</dbReference>
<dbReference type="Gene3D" id="3.40.50.300">
    <property type="entry name" value="P-loop containing nucleotide triphosphate hydrolases"/>
    <property type="match status" value="1"/>
</dbReference>
<evidence type="ECO:0000256" key="12">
    <source>
        <dbReference type="ARBA" id="ARBA00022759"/>
    </source>
</evidence>
<sequence length="307" mass="36513">MLREDNINKKARAYCFTINNYNDEDIRRLDALECQYIIYGKEVAPTTRTEHLQGYVYFKNPRAFNSTKRAIGLNSHIEIARGSPQDNIRYCKKENNWKERGIEPKMGKRTDLEDVYESIKEGKNEKEICDEFPKEYMMYTKGIKEAIQLQKKPKEFFRKEQRKVLWLYGKPGCGKTRWAKTEMMEMGYYVDEVYMWSRGSPDFINGYMNQPAAILDDFRAGDIRFATLLQMLDPWNDCMVNVKGGYEWWRADWIMITCCKSPQEEFHGLNENLDQLLRRVEVRRLDMPEDTDLNEVNELDTMSLTYF</sequence>
<dbReference type="EMBL" id="OM869584">
    <property type="protein sequence ID" value="UPW41363.1"/>
    <property type="molecule type" value="Genomic_DNA"/>
</dbReference>
<dbReference type="GO" id="GO:0016787">
    <property type="term" value="F:hydrolase activity"/>
    <property type="evidence" value="ECO:0007669"/>
    <property type="project" value="UniProtKB-KW"/>
</dbReference>
<keyword evidence="5" id="KW-1048">Host nucleus</keyword>
<evidence type="ECO:0000256" key="2">
    <source>
        <dbReference type="ARBA" id="ARBA00004147"/>
    </source>
</evidence>
<evidence type="ECO:0000256" key="14">
    <source>
        <dbReference type="ARBA" id="ARBA00023124"/>
    </source>
</evidence>
<dbReference type="SUPFAM" id="SSF52540">
    <property type="entry name" value="P-loop containing nucleoside triphosphate hydrolases"/>
    <property type="match status" value="1"/>
</dbReference>
<keyword evidence="7" id="KW-0548">Nucleotidyltransferase</keyword>
<evidence type="ECO:0000256" key="6">
    <source>
        <dbReference type="ARBA" id="ARBA00022679"/>
    </source>
</evidence>
<dbReference type="GO" id="GO:0003677">
    <property type="term" value="F:DNA binding"/>
    <property type="evidence" value="ECO:0007669"/>
    <property type="project" value="UniProtKB-KW"/>
</dbReference>
<keyword evidence="8" id="KW-0235">DNA replication</keyword>
<evidence type="ECO:0000256" key="17">
    <source>
        <dbReference type="ARBA" id="ARBA00030754"/>
    </source>
</evidence>
<evidence type="ECO:0000256" key="18">
    <source>
        <dbReference type="ARBA" id="ARBA00032243"/>
    </source>
</evidence>
<feature type="domain" description="CRESS-DNA virus Rep endonuclease" evidence="20">
    <location>
        <begin position="8"/>
        <end position="103"/>
    </location>
</feature>
<dbReference type="Pfam" id="PF00910">
    <property type="entry name" value="RNA_helicase"/>
    <property type="match status" value="1"/>
</dbReference>
<reference evidence="21" key="1">
    <citation type="submission" date="2022-02" db="EMBL/GenBank/DDBJ databases">
        <title>Towards deciphering the DNA virus diversity associated with rodent species in the families Cricetidae and Heteromyidae.</title>
        <authorList>
            <person name="Lund M."/>
            <person name="Larsen B.B."/>
            <person name="Gryseels S."/>
            <person name="Kraberger S."/>
            <person name="Rowsey D.M."/>
            <person name="Steger L."/>
            <person name="Yule K.M."/>
            <person name="Upham N.S."/>
            <person name="Worobey M."/>
            <person name="Van Doorslaer K."/>
            <person name="Varsani A."/>
        </authorList>
    </citation>
    <scope>NUCLEOTIDE SEQUENCE</scope>
    <source>
        <strain evidence="21">UA06Rod_92</strain>
    </source>
</reference>
<dbReference type="GO" id="GO:0046872">
    <property type="term" value="F:metal ion binding"/>
    <property type="evidence" value="ECO:0007669"/>
    <property type="project" value="UniProtKB-KW"/>
</dbReference>
<evidence type="ECO:0000256" key="16">
    <source>
        <dbReference type="ARBA" id="ARBA00023268"/>
    </source>
</evidence>
<keyword evidence="14" id="KW-0190">Covalent protein-DNA linkage</keyword>
<comment type="cofactor">
    <cofactor evidence="1">
        <name>Mn(2+)</name>
        <dbReference type="ChEBI" id="CHEBI:29035"/>
    </cofactor>
</comment>
<comment type="subcellular location">
    <subcellularLocation>
        <location evidence="2">Host nucleus</location>
    </subcellularLocation>
</comment>
<evidence type="ECO:0000256" key="13">
    <source>
        <dbReference type="ARBA" id="ARBA00022801"/>
    </source>
</evidence>
<comment type="similarity">
    <text evidence="3">Belongs to the nanoviruses/circoviruses replication-associated protein family.</text>
</comment>
<organism evidence="21">
    <name type="scientific">Dipodfec virus UA06Rod_92</name>
    <dbReference type="NCBI Taxonomy" id="2929253"/>
    <lineage>
        <taxon>Viruses</taxon>
        <taxon>Monodnaviria</taxon>
        <taxon>Shotokuvirae</taxon>
        <taxon>Cressdnaviricota</taxon>
    </lineage>
</organism>
<evidence type="ECO:0000256" key="9">
    <source>
        <dbReference type="ARBA" id="ARBA00022722"/>
    </source>
</evidence>
<protein>
    <recommendedName>
        <fullName evidence="4">Replication-associated protein</fullName>
    </recommendedName>
    <alternativeName>
        <fullName evidence="17">ATP-dependent helicase Rep</fullName>
    </alternativeName>
    <alternativeName>
        <fullName evidence="18">RepP</fullName>
    </alternativeName>
</protein>
<dbReference type="InterPro" id="IPR027417">
    <property type="entry name" value="P-loop_NTPase"/>
</dbReference>
<evidence type="ECO:0000256" key="1">
    <source>
        <dbReference type="ARBA" id="ARBA00001936"/>
    </source>
</evidence>
<proteinExistence type="inferred from homology"/>
<evidence type="ECO:0000256" key="11">
    <source>
        <dbReference type="ARBA" id="ARBA00022741"/>
    </source>
</evidence>
<dbReference type="GO" id="GO:0006260">
    <property type="term" value="P:DNA replication"/>
    <property type="evidence" value="ECO:0007669"/>
    <property type="project" value="UniProtKB-KW"/>
</dbReference>
<name>A0A976N1Q6_9VIRU</name>
<keyword evidence="12" id="KW-0255">Endonuclease</keyword>
<evidence type="ECO:0000256" key="7">
    <source>
        <dbReference type="ARBA" id="ARBA00022695"/>
    </source>
</evidence>
<evidence type="ECO:0000256" key="19">
    <source>
        <dbReference type="ARBA" id="ARBA00049360"/>
    </source>
</evidence>
<accession>A0A976N1Q6</accession>
<evidence type="ECO:0000256" key="5">
    <source>
        <dbReference type="ARBA" id="ARBA00022562"/>
    </source>
</evidence>
<comment type="catalytic activity">
    <reaction evidence="19">
        <text>ATP + H2O = ADP + phosphate + H(+)</text>
        <dbReference type="Rhea" id="RHEA:13065"/>
        <dbReference type="ChEBI" id="CHEBI:15377"/>
        <dbReference type="ChEBI" id="CHEBI:15378"/>
        <dbReference type="ChEBI" id="CHEBI:30616"/>
        <dbReference type="ChEBI" id="CHEBI:43474"/>
        <dbReference type="ChEBI" id="CHEBI:456216"/>
    </reaction>
</comment>
<keyword evidence="11" id="KW-0547">Nucleotide-binding</keyword>
<evidence type="ECO:0000256" key="10">
    <source>
        <dbReference type="ARBA" id="ARBA00022723"/>
    </source>
</evidence>
<keyword evidence="13" id="KW-0378">Hydrolase</keyword>
<evidence type="ECO:0000256" key="3">
    <source>
        <dbReference type="ARBA" id="ARBA00008545"/>
    </source>
</evidence>
<keyword evidence="9" id="KW-0540">Nuclease</keyword>
<evidence type="ECO:0000256" key="15">
    <source>
        <dbReference type="ARBA" id="ARBA00023125"/>
    </source>
</evidence>
<dbReference type="GO" id="GO:0003724">
    <property type="term" value="F:RNA helicase activity"/>
    <property type="evidence" value="ECO:0007669"/>
    <property type="project" value="InterPro"/>
</dbReference>
<keyword evidence="15" id="KW-0238">DNA-binding</keyword>
<dbReference type="GO" id="GO:0016779">
    <property type="term" value="F:nucleotidyltransferase activity"/>
    <property type="evidence" value="ECO:0007669"/>
    <property type="project" value="UniProtKB-KW"/>
</dbReference>
<evidence type="ECO:0000259" key="20">
    <source>
        <dbReference type="PROSITE" id="PS52020"/>
    </source>
</evidence>
<keyword evidence="10" id="KW-0479">Metal-binding</keyword>
<dbReference type="GO" id="GO:0004519">
    <property type="term" value="F:endonuclease activity"/>
    <property type="evidence" value="ECO:0007669"/>
    <property type="project" value="UniProtKB-KW"/>
</dbReference>
<dbReference type="Gene3D" id="3.40.1310.20">
    <property type="match status" value="1"/>
</dbReference>
<evidence type="ECO:0000256" key="8">
    <source>
        <dbReference type="ARBA" id="ARBA00022705"/>
    </source>
</evidence>